<dbReference type="KEGG" id="mri:Mal4_35160"/>
<dbReference type="RefSeq" id="WP_145370388.1">
    <property type="nucleotide sequence ID" value="NZ_CP036275.1"/>
</dbReference>
<dbReference type="CDD" id="cd00143">
    <property type="entry name" value="PP2Cc"/>
    <property type="match status" value="1"/>
</dbReference>
<dbReference type="OrthoDB" id="261518at2"/>
<dbReference type="SUPFAM" id="SSF81606">
    <property type="entry name" value="PP2C-like"/>
    <property type="match status" value="1"/>
</dbReference>
<dbReference type="GO" id="GO:0016787">
    <property type="term" value="F:hydrolase activity"/>
    <property type="evidence" value="ECO:0007669"/>
    <property type="project" value="UniProtKB-KW"/>
</dbReference>
<dbReference type="SMART" id="SM00332">
    <property type="entry name" value="PP2Cc"/>
    <property type="match status" value="1"/>
</dbReference>
<dbReference type="EMBL" id="CP036275">
    <property type="protein sequence ID" value="QDU39180.1"/>
    <property type="molecule type" value="Genomic_DNA"/>
</dbReference>
<dbReference type="Gene3D" id="3.60.40.10">
    <property type="entry name" value="PPM-type phosphatase domain"/>
    <property type="match status" value="1"/>
</dbReference>
<evidence type="ECO:0000259" key="2">
    <source>
        <dbReference type="PROSITE" id="PS51746"/>
    </source>
</evidence>
<feature type="compositionally biased region" description="Basic residues" evidence="1">
    <location>
        <begin position="291"/>
        <end position="301"/>
    </location>
</feature>
<dbReference type="InterPro" id="IPR001932">
    <property type="entry name" value="PPM-type_phosphatase-like_dom"/>
</dbReference>
<dbReference type="PROSITE" id="PS51746">
    <property type="entry name" value="PPM_2"/>
    <property type="match status" value="1"/>
</dbReference>
<feature type="region of interest" description="Disordered" evidence="1">
    <location>
        <begin position="267"/>
        <end position="431"/>
    </location>
</feature>
<dbReference type="SMART" id="SM00331">
    <property type="entry name" value="PP2C_SIG"/>
    <property type="match status" value="1"/>
</dbReference>
<sequence>MPRDADENPPDSDGREAVRIYRETGIDSVTTRPFAGGIVTVVSTACPGKTTPNEDSAGLVDCGTRAGVLLVADGVGGHRGGEFASENVVRIVAEHLDELRASHGTSASPVPRGMIRAAILDGLDQANQKLLESGLGCATTLAAVEINGREIRPFHVGDSEILVVGQRGKVKLQTVSHSPVGFAIEAGLLDETEAIHHEDRHVVSNVVGTVDMRVEMGTPVTLAANDTLLIASDGLFDNLRQDEIIEAIRKGPLDEAVRRLATLARERMEDADEGVPSKPDDLTIIAFRSPLPRRKRRRKKRPEQPAVQPQHESKPRGNAPPESVPPAAVSTTASVTVATPTAEASGAAEETGAVDEGEAATIPDAPAQSDSPAGPAPADEQSGVDESPPERDRTAETSTETSTDTAASSDESKQVPPPAHTSWWPFRTSRK</sequence>
<dbReference type="AlphaFoldDB" id="A0A517Z9S2"/>
<proteinExistence type="predicted"/>
<evidence type="ECO:0000256" key="1">
    <source>
        <dbReference type="SAM" id="MobiDB-lite"/>
    </source>
</evidence>
<name>A0A517Z9S2_9PLAN</name>
<evidence type="ECO:0000313" key="4">
    <source>
        <dbReference type="Proteomes" id="UP000320496"/>
    </source>
</evidence>
<feature type="compositionally biased region" description="Low complexity" evidence="1">
    <location>
        <begin position="319"/>
        <end position="351"/>
    </location>
</feature>
<keyword evidence="3" id="KW-0378">Hydrolase</keyword>
<dbReference type="Proteomes" id="UP000320496">
    <property type="component" value="Chromosome"/>
</dbReference>
<feature type="domain" description="PPM-type phosphatase" evidence="2">
    <location>
        <begin position="38"/>
        <end position="289"/>
    </location>
</feature>
<protein>
    <recommendedName>
        <fullName evidence="2">PPM-type phosphatase domain-containing protein</fullName>
    </recommendedName>
</protein>
<gene>
    <name evidence="3" type="ORF">Mal4_35160</name>
</gene>
<evidence type="ECO:0000313" key="3">
    <source>
        <dbReference type="EMBL" id="QDU39180.1"/>
    </source>
</evidence>
<feature type="compositionally biased region" description="Low complexity" evidence="1">
    <location>
        <begin position="396"/>
        <end position="409"/>
    </location>
</feature>
<keyword evidence="4" id="KW-1185">Reference proteome</keyword>
<dbReference type="Pfam" id="PF13672">
    <property type="entry name" value="PP2C_2"/>
    <property type="match status" value="1"/>
</dbReference>
<accession>A0A517Z9S2</accession>
<dbReference type="InterPro" id="IPR036457">
    <property type="entry name" value="PPM-type-like_dom_sf"/>
</dbReference>
<organism evidence="3 4">
    <name type="scientific">Maioricimonas rarisocia</name>
    <dbReference type="NCBI Taxonomy" id="2528026"/>
    <lineage>
        <taxon>Bacteria</taxon>
        <taxon>Pseudomonadati</taxon>
        <taxon>Planctomycetota</taxon>
        <taxon>Planctomycetia</taxon>
        <taxon>Planctomycetales</taxon>
        <taxon>Planctomycetaceae</taxon>
        <taxon>Maioricimonas</taxon>
    </lineage>
</organism>
<reference evidence="3 4" key="1">
    <citation type="submission" date="2019-02" db="EMBL/GenBank/DDBJ databases">
        <title>Deep-cultivation of Planctomycetes and their phenomic and genomic characterization uncovers novel biology.</title>
        <authorList>
            <person name="Wiegand S."/>
            <person name="Jogler M."/>
            <person name="Boedeker C."/>
            <person name="Pinto D."/>
            <person name="Vollmers J."/>
            <person name="Rivas-Marin E."/>
            <person name="Kohn T."/>
            <person name="Peeters S.H."/>
            <person name="Heuer A."/>
            <person name="Rast P."/>
            <person name="Oberbeckmann S."/>
            <person name="Bunk B."/>
            <person name="Jeske O."/>
            <person name="Meyerdierks A."/>
            <person name="Storesund J.E."/>
            <person name="Kallscheuer N."/>
            <person name="Luecker S."/>
            <person name="Lage O.M."/>
            <person name="Pohl T."/>
            <person name="Merkel B.J."/>
            <person name="Hornburger P."/>
            <person name="Mueller R.-W."/>
            <person name="Bruemmer F."/>
            <person name="Labrenz M."/>
            <person name="Spormann A.M."/>
            <person name="Op den Camp H."/>
            <person name="Overmann J."/>
            <person name="Amann R."/>
            <person name="Jetten M.S.M."/>
            <person name="Mascher T."/>
            <person name="Medema M.H."/>
            <person name="Devos D.P."/>
            <person name="Kaster A.-K."/>
            <person name="Ovreas L."/>
            <person name="Rohde M."/>
            <person name="Galperin M.Y."/>
            <person name="Jogler C."/>
        </authorList>
    </citation>
    <scope>NUCLEOTIDE SEQUENCE [LARGE SCALE GENOMIC DNA]</scope>
    <source>
        <strain evidence="3 4">Mal4</strain>
    </source>
</reference>